<evidence type="ECO:0000313" key="1">
    <source>
        <dbReference type="EMBL" id="GIX66951.1"/>
    </source>
</evidence>
<accession>A0AAV4M4F3</accession>
<dbReference type="AlphaFoldDB" id="A0AAV4M4F3"/>
<dbReference type="Proteomes" id="UP001054837">
    <property type="component" value="Unassembled WGS sequence"/>
</dbReference>
<reference evidence="1 2" key="1">
    <citation type="submission" date="2021-06" db="EMBL/GenBank/DDBJ databases">
        <title>Caerostris darwini draft genome.</title>
        <authorList>
            <person name="Kono N."/>
            <person name="Arakawa K."/>
        </authorList>
    </citation>
    <scope>NUCLEOTIDE SEQUENCE [LARGE SCALE GENOMIC DNA]</scope>
</reference>
<protein>
    <submittedName>
        <fullName evidence="1">Uncharacterized protein</fullName>
    </submittedName>
</protein>
<proteinExistence type="predicted"/>
<comment type="caution">
    <text evidence="1">The sequence shown here is derived from an EMBL/GenBank/DDBJ whole genome shotgun (WGS) entry which is preliminary data.</text>
</comment>
<evidence type="ECO:0000313" key="2">
    <source>
        <dbReference type="Proteomes" id="UP001054837"/>
    </source>
</evidence>
<sequence length="95" mass="11168">MKFLPAKTARGRIYLPPRSYLIQNDTRGNDKEEKDKLRHKYNSSLLNAKQLAEMKYGLGPYFISDLCGRVRYLFPTNRFGILQLINCNRDNFMGY</sequence>
<gene>
    <name evidence="1" type="ORF">CDAR_369681</name>
</gene>
<name>A0AAV4M4F3_9ARAC</name>
<organism evidence="1 2">
    <name type="scientific">Caerostris darwini</name>
    <dbReference type="NCBI Taxonomy" id="1538125"/>
    <lineage>
        <taxon>Eukaryota</taxon>
        <taxon>Metazoa</taxon>
        <taxon>Ecdysozoa</taxon>
        <taxon>Arthropoda</taxon>
        <taxon>Chelicerata</taxon>
        <taxon>Arachnida</taxon>
        <taxon>Araneae</taxon>
        <taxon>Araneomorphae</taxon>
        <taxon>Entelegynae</taxon>
        <taxon>Araneoidea</taxon>
        <taxon>Araneidae</taxon>
        <taxon>Caerostris</taxon>
    </lineage>
</organism>
<dbReference type="EMBL" id="BPLQ01000040">
    <property type="protein sequence ID" value="GIX66951.1"/>
    <property type="molecule type" value="Genomic_DNA"/>
</dbReference>
<keyword evidence="2" id="KW-1185">Reference proteome</keyword>